<evidence type="ECO:0000313" key="1">
    <source>
        <dbReference type="EMBL" id="TGY67074.1"/>
    </source>
</evidence>
<dbReference type="EMBL" id="SRYG01000002">
    <property type="protein sequence ID" value="TGY67074.1"/>
    <property type="molecule type" value="Genomic_DNA"/>
</dbReference>
<sequence>MNQKSHVHVANRIRIWFAWILALLLWIQGTSFPVRAEEPPSSSYSFENTILSVSWKVRPEWNSEFQSIDSAKPIEIKPNDTYQLTIKYELPQGTLTAESPSCSYQLPSQLTFSSPVSGTIQNGGTAVGTYSIDTSGQVVLQFYEKLVSENVDGKVYGDLQFDIKGKEIVLDNSTETVIRFNNSNQFTLTGPALDPEPEKGSLQVQKTGEKKEGRTMSYTITVTATGDTTEDVVVTDVLKSGSATYKENSLVVKKSDGTSVSPVEPSFQDQSFQLTLPPLLANESYTITYEMEADSLKNETNTIKNYVEAQTTDANKTGSWGPDLTFTSKMLEKTGVLQADKKTILWTVTLNEANEDLNGWTLQDEWNQIPVKEVSIKPSVDGNDKISLPYTFSSTDTTTYTITYTTPADVLLGTSQTLNKVVLENEEEKIEQETGVYVPDSEDAQPIQKEGVALKPIGPNLYEAEWMVRLNLDYSSLSPGWTYTDRLSGDGTSSYSAEQKKALMEAIANAFGVTNNQVENENGFTSDTIDFSWVKEEWESEAKTFQITGKTSLPQGTTIKFTYFSTVEIEEGNLYNNGVLKDRGKEANASGELTVKPILRKNDPLSPGSSWTYHSRKELKDDILRWEVVVNIPEHQTKALTLVDTLPNEVTYSNAFVKDKELKPEVQGNTVTWTLDEAFVQANQGKTITFVVEAKLVEQNLTWRNDETTDPKIRRIHVKNQAEIIQEEDLLKKVEQTQTIWESTVRNRIEKTDPKASGKETAHRFEELENGQVIWKIAQYIEENQTKPLTVQDSIPQGLRFEEGKVRCDGKEVDANFTLQENTLSLALDEQFIVKWRGKTLELTLAFSIKDDFSWNVDPDHPKNATGLFKNECQVLEEGTVVDTDEQTQTITKNLFENALKKTGNYDSSTGVLSYTVVINPDGKTFGGEDGLIHLHDRLKYHYKGDYDSYRVYFMPEKTVLYEVAGDGEKKEIDRKDWHLRYKIGPEQWNPDMQQIDLDLDVPDGKSLELTYCYQVWGRKTLEQSIGNSIELTVNDKSYAESSTSVAAKTITSSANAGTRYVTLRKVDEQDINVFLPGAKFDLYRYDKEKNDYVKEDNKSAQVSNANGTIQFNDLAFNTAYYLKEIEAPSGYLLDETPFYFYIVGTDTSSTTFMPDGFETDPNTHTYMNQSNLYITNKANTTSLTVRKKWLDAQGVELSGPTREAEVDLIRYTHDEPPDDSFQYSLNIKSSGTVLLEQTNVPVKKGSVLEITFELLNVSSGDGIIHDQNWNGYSPVESISGIPGEETWQTYTRFTYRIPLQENNLILTAENWGLRFPKVTLIEPELNGTVIESIPLNNQNDYKTTIPDLITEENINGKKVYYTYDVQEQPMAGFDATYEKLTTETGVEIVVTNRRKENGGFVFPETGANKNQISAYVGGVMIASLICVRIWNRRKSKER</sequence>
<proteinExistence type="predicted"/>
<dbReference type="Proteomes" id="UP000308836">
    <property type="component" value="Unassembled WGS sequence"/>
</dbReference>
<comment type="caution">
    <text evidence="1">The sequence shown here is derived from an EMBL/GenBank/DDBJ whole genome shotgun (WGS) entry which is preliminary data.</text>
</comment>
<accession>A0AC61R9L6</accession>
<keyword evidence="2" id="KW-1185">Reference proteome</keyword>
<name>A0AC61R9L6_9FIRM</name>
<reference evidence="1" key="1">
    <citation type="submission" date="2019-04" db="EMBL/GenBank/DDBJ databases">
        <title>Microbes associate with the intestines of laboratory mice.</title>
        <authorList>
            <person name="Navarre W."/>
            <person name="Wong E."/>
            <person name="Huang K."/>
            <person name="Tropini C."/>
            <person name="Ng K."/>
            <person name="Yu B."/>
        </authorList>
    </citation>
    <scope>NUCLEOTIDE SEQUENCE</scope>
    <source>
        <strain evidence="1">NM09_H32</strain>
    </source>
</reference>
<organism evidence="1 2">
    <name type="scientific">Dubosiella muris</name>
    <dbReference type="NCBI Taxonomy" id="3038133"/>
    <lineage>
        <taxon>Bacteria</taxon>
        <taxon>Bacillati</taxon>
        <taxon>Bacillota</taxon>
        <taxon>Erysipelotrichia</taxon>
        <taxon>Erysipelotrichales</taxon>
        <taxon>Erysipelotrichaceae</taxon>
        <taxon>Dubosiella</taxon>
    </lineage>
</organism>
<gene>
    <name evidence="1" type="ORF">E5336_01270</name>
</gene>
<protein>
    <submittedName>
        <fullName evidence="1">Isopeptide-forming domain-containing fimbrial protein</fullName>
    </submittedName>
</protein>
<evidence type="ECO:0000313" key="2">
    <source>
        <dbReference type="Proteomes" id="UP000308836"/>
    </source>
</evidence>